<dbReference type="Pfam" id="PF25166">
    <property type="entry name" value="CoiA_C"/>
    <property type="match status" value="1"/>
</dbReference>
<accession>A0A1I4IIU0</accession>
<organism evidence="4 5">
    <name type="scientific">Salibacterium qingdaonense</name>
    <dbReference type="NCBI Taxonomy" id="266892"/>
    <lineage>
        <taxon>Bacteria</taxon>
        <taxon>Bacillati</taxon>
        <taxon>Bacillota</taxon>
        <taxon>Bacilli</taxon>
        <taxon>Bacillales</taxon>
        <taxon>Bacillaceae</taxon>
    </lineage>
</organism>
<evidence type="ECO:0000259" key="3">
    <source>
        <dbReference type="Pfam" id="PF25166"/>
    </source>
</evidence>
<dbReference type="STRING" id="266892.SAMN04488054_10275"/>
<dbReference type="Pfam" id="PF25164">
    <property type="entry name" value="CoiA_N"/>
    <property type="match status" value="1"/>
</dbReference>
<sequence>MFSAVTNQGKRVILHPFEHTGISDSPPYHCPICNEEVVLKKGKVRRWHFAHRHHSLCRVAPESEEHLEGKAVLFQWLERQNVSPRLEVFLPELGRQADILFTWNAGTYAVEYQCASIPLEEAVQRTNDYLSHHIQPLWIYSSDRLRFDRSQRYSIHAFEWTGLREDQTGSRRTALTYFSPVNGRFSFLYPRASLSSAITYGDLYTADLSCMSISGLVNLPVVVSGERTWIRTWLDTKKKWRYSRSRWHLYPDTRYLRVLFAKRRSDIPYFPAEAGWPVEGMNHFNTPPHHWQSVVLLSFLDPLPLYTSFSLQTAVEEFRSAADGILRLKQSPLVNHPIDKALEQYFRLLEKTSLLQKNGDGWKKVKDVYLPASIDEGYKMDEYYFSCLF</sequence>
<dbReference type="Pfam" id="PF06054">
    <property type="entry name" value="CoiA_nuc"/>
    <property type="match status" value="1"/>
</dbReference>
<dbReference type="AlphaFoldDB" id="A0A1I4IIU0"/>
<evidence type="ECO:0000259" key="2">
    <source>
        <dbReference type="Pfam" id="PF25164"/>
    </source>
</evidence>
<gene>
    <name evidence="4" type="ORF">SAMN04488054_10275</name>
</gene>
<evidence type="ECO:0000259" key="1">
    <source>
        <dbReference type="Pfam" id="PF06054"/>
    </source>
</evidence>
<dbReference type="InterPro" id="IPR021176">
    <property type="entry name" value="Competence-induced_CoiA"/>
</dbReference>
<feature type="domain" description="Competence protein CoiA nuclease-like" evidence="1">
    <location>
        <begin position="62"/>
        <end position="217"/>
    </location>
</feature>
<name>A0A1I4IIU0_9BACI</name>
<dbReference type="RefSeq" id="WP_090925357.1">
    <property type="nucleotide sequence ID" value="NZ_FOTY01000002.1"/>
</dbReference>
<feature type="domain" description="Competence protein CoiA C-terminal" evidence="3">
    <location>
        <begin position="232"/>
        <end position="358"/>
    </location>
</feature>
<dbReference type="EMBL" id="FOTY01000002">
    <property type="protein sequence ID" value="SFL54240.1"/>
    <property type="molecule type" value="Genomic_DNA"/>
</dbReference>
<dbReference type="OrthoDB" id="3784230at2"/>
<dbReference type="InterPro" id="IPR057253">
    <property type="entry name" value="CoiA-like_N"/>
</dbReference>
<proteinExistence type="predicted"/>
<protein>
    <submittedName>
        <fullName evidence="4">Competence protein CoiA-like family, contains a predicted nuclease domain</fullName>
    </submittedName>
</protein>
<reference evidence="4 5" key="1">
    <citation type="submission" date="2016-10" db="EMBL/GenBank/DDBJ databases">
        <authorList>
            <person name="de Groot N.N."/>
        </authorList>
    </citation>
    <scope>NUCLEOTIDE SEQUENCE [LARGE SCALE GENOMIC DNA]</scope>
    <source>
        <strain evidence="4 5">CGMCC 1.6134</strain>
    </source>
</reference>
<feature type="domain" description="Competence protein CoiA-like N-terminal" evidence="2">
    <location>
        <begin position="25"/>
        <end position="59"/>
    </location>
</feature>
<evidence type="ECO:0000313" key="4">
    <source>
        <dbReference type="EMBL" id="SFL54240.1"/>
    </source>
</evidence>
<dbReference type="InterPro" id="IPR057252">
    <property type="entry name" value="CoiA_C"/>
</dbReference>
<dbReference type="PIRSF" id="PIRSF007487">
    <property type="entry name" value="Competence-induced_CoiA_bac"/>
    <property type="match status" value="1"/>
</dbReference>
<keyword evidence="5" id="KW-1185">Reference proteome</keyword>
<dbReference type="InterPro" id="IPR010330">
    <property type="entry name" value="CoiA_nuc"/>
</dbReference>
<evidence type="ECO:0000313" key="5">
    <source>
        <dbReference type="Proteomes" id="UP000199668"/>
    </source>
</evidence>
<dbReference type="Proteomes" id="UP000199668">
    <property type="component" value="Unassembled WGS sequence"/>
</dbReference>